<dbReference type="EMBL" id="NBIV01000023">
    <property type="protein sequence ID" value="PXF47579.1"/>
    <property type="molecule type" value="Genomic_DNA"/>
</dbReference>
<dbReference type="Gene3D" id="3.40.30.10">
    <property type="entry name" value="Glutaredoxin"/>
    <property type="match status" value="1"/>
</dbReference>
<dbReference type="PROSITE" id="PS51352">
    <property type="entry name" value="THIOREDOXIN_2"/>
    <property type="match status" value="1"/>
</dbReference>
<gene>
    <name evidence="2" type="ORF">BWQ96_02723</name>
</gene>
<dbReference type="InterPro" id="IPR013766">
    <property type="entry name" value="Thioredoxin_domain"/>
</dbReference>
<dbReference type="STRING" id="448386.A0A2V3IZQ5"/>
<dbReference type="GO" id="GO:0005737">
    <property type="term" value="C:cytoplasm"/>
    <property type="evidence" value="ECO:0007669"/>
    <property type="project" value="TreeGrafter"/>
</dbReference>
<evidence type="ECO:0000313" key="3">
    <source>
        <dbReference type="Proteomes" id="UP000247409"/>
    </source>
</evidence>
<organism evidence="2 3">
    <name type="scientific">Gracilariopsis chorda</name>
    <dbReference type="NCBI Taxonomy" id="448386"/>
    <lineage>
        <taxon>Eukaryota</taxon>
        <taxon>Rhodophyta</taxon>
        <taxon>Florideophyceae</taxon>
        <taxon>Rhodymeniophycidae</taxon>
        <taxon>Gracilariales</taxon>
        <taxon>Gracilariaceae</taxon>
        <taxon>Gracilariopsis</taxon>
    </lineage>
</organism>
<name>A0A2V3IZQ5_9FLOR</name>
<accession>A0A2V3IZQ5</accession>
<feature type="domain" description="Thioredoxin" evidence="1">
    <location>
        <begin position="33"/>
        <end position="148"/>
    </location>
</feature>
<dbReference type="GO" id="GO:0015035">
    <property type="term" value="F:protein-disulfide reductase activity"/>
    <property type="evidence" value="ECO:0007669"/>
    <property type="project" value="TreeGrafter"/>
</dbReference>
<dbReference type="SUPFAM" id="SSF52833">
    <property type="entry name" value="Thioredoxin-like"/>
    <property type="match status" value="1"/>
</dbReference>
<dbReference type="PANTHER" id="PTHR45663:SF11">
    <property type="entry name" value="GEO12009P1"/>
    <property type="match status" value="1"/>
</dbReference>
<keyword evidence="3" id="KW-1185">Reference proteome</keyword>
<dbReference type="Proteomes" id="UP000247409">
    <property type="component" value="Unassembled WGS sequence"/>
</dbReference>
<dbReference type="InterPro" id="IPR036249">
    <property type="entry name" value="Thioredoxin-like_sf"/>
</dbReference>
<evidence type="ECO:0000259" key="1">
    <source>
        <dbReference type="PROSITE" id="PS51352"/>
    </source>
</evidence>
<dbReference type="PANTHER" id="PTHR45663">
    <property type="entry name" value="GEO12009P1"/>
    <property type="match status" value="1"/>
</dbReference>
<dbReference type="AlphaFoldDB" id="A0A2V3IZQ5"/>
<dbReference type="OrthoDB" id="2121326at2759"/>
<dbReference type="PRINTS" id="PR00421">
    <property type="entry name" value="THIOREDOXIN"/>
</dbReference>
<dbReference type="Pfam" id="PF00085">
    <property type="entry name" value="Thioredoxin"/>
    <property type="match status" value="1"/>
</dbReference>
<protein>
    <submittedName>
        <fullName evidence="2">Thioredoxin Y, chloroplastic</fullName>
    </submittedName>
</protein>
<comment type="caution">
    <text evidence="2">The sequence shown here is derived from an EMBL/GenBank/DDBJ whole genome shotgun (WGS) entry which is preliminary data.</text>
</comment>
<sequence>MAFVSPITSRFIARPVTLRRTQTTSVRPNTGFARITPRAATYTAREVSAEELETVLQANERPLLVDAFAQWCGPCQYLIPQLDIVADKFGDRLDILKFNTELYPDLSSALMIRGLPTLFFIKDGKLLYRMEGALSAEQLEKLVDYVLFDGPQPDFSTDNLQAT</sequence>
<proteinExistence type="predicted"/>
<reference evidence="2 3" key="1">
    <citation type="journal article" date="2018" name="Mol. Biol. Evol.">
        <title>Analysis of the draft genome of the red seaweed Gracilariopsis chorda provides insights into genome size evolution in Rhodophyta.</title>
        <authorList>
            <person name="Lee J."/>
            <person name="Yang E.C."/>
            <person name="Graf L."/>
            <person name="Yang J.H."/>
            <person name="Qiu H."/>
            <person name="Zel Zion U."/>
            <person name="Chan C.X."/>
            <person name="Stephens T.G."/>
            <person name="Weber A.P.M."/>
            <person name="Boo G.H."/>
            <person name="Boo S.M."/>
            <person name="Kim K.M."/>
            <person name="Shin Y."/>
            <person name="Jung M."/>
            <person name="Lee S.J."/>
            <person name="Yim H.S."/>
            <person name="Lee J.H."/>
            <person name="Bhattacharya D."/>
            <person name="Yoon H.S."/>
        </authorList>
    </citation>
    <scope>NUCLEOTIDE SEQUENCE [LARGE SCALE GENOMIC DNA]</scope>
    <source>
        <strain evidence="2 3">SKKU-2015</strain>
        <tissue evidence="2">Whole body</tissue>
    </source>
</reference>
<dbReference type="CDD" id="cd02947">
    <property type="entry name" value="TRX_family"/>
    <property type="match status" value="1"/>
</dbReference>
<evidence type="ECO:0000313" key="2">
    <source>
        <dbReference type="EMBL" id="PXF47579.1"/>
    </source>
</evidence>